<dbReference type="RefSeq" id="WP_344785181.1">
    <property type="nucleotide sequence ID" value="NZ_BAAAZW010000009.1"/>
</dbReference>
<sequence>MTTPNDPQQPSPWAAPSGPGRGAPPQGPPPGQRPPGPPPQGRPPQGPPPQGPPPQHGQPPRGPRHGAPDGPRVAGPPSQARPDYDRPRPPQGPPQQAPPRRAQYAPQAPEPQVPARDVRAAATGAGFTDIIDRPAPEHVGTPADETAAGSAGKRSGPGKRLWMLLLGVVLVIAALVALSAFVWPGWVGKTLSQSGLEDGVQRVLTDQDSASGYGLTDVKDVSCPSGMKAEAGETFTCLVSVAGQNKRVTIKVTDDDGTFEVSAPSE</sequence>
<dbReference type="EMBL" id="BAAAZW010000009">
    <property type="protein sequence ID" value="GAA3966873.1"/>
    <property type="molecule type" value="Genomic_DNA"/>
</dbReference>
<dbReference type="Proteomes" id="UP001418444">
    <property type="component" value="Unassembled WGS sequence"/>
</dbReference>
<comment type="caution">
    <text evidence="4">The sequence shown here is derived from an EMBL/GenBank/DDBJ whole genome shotgun (WGS) entry which is preliminary data.</text>
</comment>
<organism evidence="4 5">
    <name type="scientific">Gordonia caeni</name>
    <dbReference type="NCBI Taxonomy" id="1007097"/>
    <lineage>
        <taxon>Bacteria</taxon>
        <taxon>Bacillati</taxon>
        <taxon>Actinomycetota</taxon>
        <taxon>Actinomycetes</taxon>
        <taxon>Mycobacteriales</taxon>
        <taxon>Gordoniaceae</taxon>
        <taxon>Gordonia</taxon>
    </lineage>
</organism>
<feature type="compositionally biased region" description="Low complexity" evidence="1">
    <location>
        <begin position="98"/>
        <end position="107"/>
    </location>
</feature>
<evidence type="ECO:0000256" key="2">
    <source>
        <dbReference type="SAM" id="Phobius"/>
    </source>
</evidence>
<dbReference type="InterPro" id="IPR025637">
    <property type="entry name" value="DUF4333"/>
</dbReference>
<evidence type="ECO:0000313" key="4">
    <source>
        <dbReference type="EMBL" id="GAA3966873.1"/>
    </source>
</evidence>
<reference evidence="5" key="1">
    <citation type="journal article" date="2019" name="Int. J. Syst. Evol. Microbiol.">
        <title>The Global Catalogue of Microorganisms (GCM) 10K type strain sequencing project: providing services to taxonomists for standard genome sequencing and annotation.</title>
        <authorList>
            <consortium name="The Broad Institute Genomics Platform"/>
            <consortium name="The Broad Institute Genome Sequencing Center for Infectious Disease"/>
            <person name="Wu L."/>
            <person name="Ma J."/>
        </authorList>
    </citation>
    <scope>NUCLEOTIDE SEQUENCE [LARGE SCALE GENOMIC DNA]</scope>
    <source>
        <strain evidence="5">JCM 16923</strain>
    </source>
</reference>
<dbReference type="Pfam" id="PF14230">
    <property type="entry name" value="DUF4333"/>
    <property type="match status" value="1"/>
</dbReference>
<evidence type="ECO:0000256" key="1">
    <source>
        <dbReference type="SAM" id="MobiDB-lite"/>
    </source>
</evidence>
<feature type="region of interest" description="Disordered" evidence="1">
    <location>
        <begin position="130"/>
        <end position="155"/>
    </location>
</feature>
<keyword evidence="2" id="KW-1133">Transmembrane helix</keyword>
<feature type="domain" description="DUF4333" evidence="3">
    <location>
        <begin position="176"/>
        <end position="257"/>
    </location>
</feature>
<evidence type="ECO:0000259" key="3">
    <source>
        <dbReference type="Pfam" id="PF14230"/>
    </source>
</evidence>
<protein>
    <recommendedName>
        <fullName evidence="3">DUF4333 domain-containing protein</fullName>
    </recommendedName>
</protein>
<feature type="compositionally biased region" description="Pro residues" evidence="1">
    <location>
        <begin position="25"/>
        <end position="61"/>
    </location>
</feature>
<feature type="transmembrane region" description="Helical" evidence="2">
    <location>
        <begin position="161"/>
        <end position="186"/>
    </location>
</feature>
<keyword evidence="2" id="KW-0812">Transmembrane</keyword>
<evidence type="ECO:0000313" key="5">
    <source>
        <dbReference type="Proteomes" id="UP001418444"/>
    </source>
</evidence>
<keyword evidence="2" id="KW-0472">Membrane</keyword>
<accession>A0ABP7PJT0</accession>
<keyword evidence="5" id="KW-1185">Reference proteome</keyword>
<feature type="region of interest" description="Disordered" evidence="1">
    <location>
        <begin position="1"/>
        <end position="115"/>
    </location>
</feature>
<proteinExistence type="predicted"/>
<name>A0ABP7PJT0_9ACTN</name>
<gene>
    <name evidence="4" type="ORF">GCM10022231_29890</name>
</gene>